<dbReference type="Gene3D" id="2.60.40.1180">
    <property type="entry name" value="Golgi alpha-mannosidase II"/>
    <property type="match status" value="1"/>
</dbReference>
<dbReference type="EMBL" id="ML210173">
    <property type="protein sequence ID" value="TFK26568.1"/>
    <property type="molecule type" value="Genomic_DNA"/>
</dbReference>
<dbReference type="Gene3D" id="3.20.20.80">
    <property type="entry name" value="Glycosidases"/>
    <property type="match status" value="1"/>
</dbReference>
<feature type="domain" description="Beta-glucuronidase C-terminal" evidence="2">
    <location>
        <begin position="426"/>
        <end position="524"/>
    </location>
</feature>
<dbReference type="PANTHER" id="PTHR36183">
    <property type="entry name" value="BETA-GLUCURONIDASE"/>
    <property type="match status" value="1"/>
</dbReference>
<organism evidence="3 4">
    <name type="scientific">Coprinopsis marcescibilis</name>
    <name type="common">Agaric fungus</name>
    <name type="synonym">Psathyrella marcescibilis</name>
    <dbReference type="NCBI Taxonomy" id="230819"/>
    <lineage>
        <taxon>Eukaryota</taxon>
        <taxon>Fungi</taxon>
        <taxon>Dikarya</taxon>
        <taxon>Basidiomycota</taxon>
        <taxon>Agaricomycotina</taxon>
        <taxon>Agaricomycetes</taxon>
        <taxon>Agaricomycetidae</taxon>
        <taxon>Agaricales</taxon>
        <taxon>Agaricineae</taxon>
        <taxon>Psathyrellaceae</taxon>
        <taxon>Coprinopsis</taxon>
    </lineage>
</organism>
<dbReference type="InterPro" id="IPR017853">
    <property type="entry name" value="GH"/>
</dbReference>
<feature type="chain" id="PRO_5022879642" description="Beta-glucuronidase C-terminal domain-containing protein" evidence="1">
    <location>
        <begin position="23"/>
        <end position="528"/>
    </location>
</feature>
<dbReference type="PANTHER" id="PTHR36183:SF2">
    <property type="entry name" value="BETA-GLUCURONIDASE C-TERMINAL DOMAIN-CONTAINING PROTEIN"/>
    <property type="match status" value="1"/>
</dbReference>
<sequence>MVLIVNPYFLTLAAWLFNGAKGFDVRIPVEAPPNSHSIPADFASLSIELDGWLEWVGKTSRNDFFYNALENIVQISGVPPRIRVGGKTQDRAYWSGSTEIADVIYPVANSSIPYPEALRVNVGDGFYRACNFLPNNTRVTHGLNFASADSLRGVYHLNSILNAYLSPSFLEAKIRLEAVEIGHEPDLYLENRYPQPYTASKYVSEWSTWAGNVLDYIPQFHPDIVEYGLKFWAGSLSASSHSSTGFSPESLFKEGLLTKTSAGPAISSFSQHHYNGNICAGSDQDLQDVLAKHYIRSNLSVFAPDIAITRAQGLEYVLGEIGTFTTRASGVSDVAGSAIWALDYLLHASHLGVSRVFFHQGIGYRSNIAQPVALPRSPSDGKQLDTPLLPYIQPQYYATIIAAEAIGPGVNTRISELVVDHPALSAYAFYSEKSLTRVLFINSRVYLRKNGRRKSIRVDLDFMGRRPRRATVKRLSIASADDTSNLRWGGVTYETESGRPAGTEESIPVRLERSFEIRDTEVALISFV</sequence>
<evidence type="ECO:0000256" key="1">
    <source>
        <dbReference type="SAM" id="SignalP"/>
    </source>
</evidence>
<evidence type="ECO:0000259" key="2">
    <source>
        <dbReference type="Pfam" id="PF16862"/>
    </source>
</evidence>
<dbReference type="Proteomes" id="UP000307440">
    <property type="component" value="Unassembled WGS sequence"/>
</dbReference>
<dbReference type="OrthoDB" id="2796951at2759"/>
<dbReference type="InterPro" id="IPR013780">
    <property type="entry name" value="Glyco_hydro_b"/>
</dbReference>
<dbReference type="AlphaFoldDB" id="A0A5C3L1M7"/>
<gene>
    <name evidence="3" type="ORF">FA15DRAFT_588192</name>
</gene>
<name>A0A5C3L1M7_COPMA</name>
<feature type="signal peptide" evidence="1">
    <location>
        <begin position="1"/>
        <end position="22"/>
    </location>
</feature>
<keyword evidence="1" id="KW-0732">Signal</keyword>
<dbReference type="InterPro" id="IPR031728">
    <property type="entry name" value="GlcAase_C"/>
</dbReference>
<evidence type="ECO:0000313" key="3">
    <source>
        <dbReference type="EMBL" id="TFK26568.1"/>
    </source>
</evidence>
<dbReference type="InterPro" id="IPR052974">
    <property type="entry name" value="GH79_Enzymes"/>
</dbReference>
<keyword evidence="4" id="KW-1185">Reference proteome</keyword>
<dbReference type="SUPFAM" id="SSF51445">
    <property type="entry name" value="(Trans)glycosidases"/>
    <property type="match status" value="1"/>
</dbReference>
<protein>
    <recommendedName>
        <fullName evidence="2">Beta-glucuronidase C-terminal domain-containing protein</fullName>
    </recommendedName>
</protein>
<dbReference type="Pfam" id="PF16862">
    <property type="entry name" value="Glyco_hydro_79C"/>
    <property type="match status" value="1"/>
</dbReference>
<evidence type="ECO:0000313" key="4">
    <source>
        <dbReference type="Proteomes" id="UP000307440"/>
    </source>
</evidence>
<reference evidence="3 4" key="1">
    <citation type="journal article" date="2019" name="Nat. Ecol. Evol.">
        <title>Megaphylogeny resolves global patterns of mushroom evolution.</title>
        <authorList>
            <person name="Varga T."/>
            <person name="Krizsan K."/>
            <person name="Foldi C."/>
            <person name="Dima B."/>
            <person name="Sanchez-Garcia M."/>
            <person name="Sanchez-Ramirez S."/>
            <person name="Szollosi G.J."/>
            <person name="Szarkandi J.G."/>
            <person name="Papp V."/>
            <person name="Albert L."/>
            <person name="Andreopoulos W."/>
            <person name="Angelini C."/>
            <person name="Antonin V."/>
            <person name="Barry K.W."/>
            <person name="Bougher N.L."/>
            <person name="Buchanan P."/>
            <person name="Buyck B."/>
            <person name="Bense V."/>
            <person name="Catcheside P."/>
            <person name="Chovatia M."/>
            <person name="Cooper J."/>
            <person name="Damon W."/>
            <person name="Desjardin D."/>
            <person name="Finy P."/>
            <person name="Geml J."/>
            <person name="Haridas S."/>
            <person name="Hughes K."/>
            <person name="Justo A."/>
            <person name="Karasinski D."/>
            <person name="Kautmanova I."/>
            <person name="Kiss B."/>
            <person name="Kocsube S."/>
            <person name="Kotiranta H."/>
            <person name="LaButti K.M."/>
            <person name="Lechner B.E."/>
            <person name="Liimatainen K."/>
            <person name="Lipzen A."/>
            <person name="Lukacs Z."/>
            <person name="Mihaltcheva S."/>
            <person name="Morgado L.N."/>
            <person name="Niskanen T."/>
            <person name="Noordeloos M.E."/>
            <person name="Ohm R.A."/>
            <person name="Ortiz-Santana B."/>
            <person name="Ovrebo C."/>
            <person name="Racz N."/>
            <person name="Riley R."/>
            <person name="Savchenko A."/>
            <person name="Shiryaev A."/>
            <person name="Soop K."/>
            <person name="Spirin V."/>
            <person name="Szebenyi C."/>
            <person name="Tomsovsky M."/>
            <person name="Tulloss R.E."/>
            <person name="Uehling J."/>
            <person name="Grigoriev I.V."/>
            <person name="Vagvolgyi C."/>
            <person name="Papp T."/>
            <person name="Martin F.M."/>
            <person name="Miettinen O."/>
            <person name="Hibbett D.S."/>
            <person name="Nagy L.G."/>
        </authorList>
    </citation>
    <scope>NUCLEOTIDE SEQUENCE [LARGE SCALE GENOMIC DNA]</scope>
    <source>
        <strain evidence="3 4">CBS 121175</strain>
    </source>
</reference>
<proteinExistence type="predicted"/>
<accession>A0A5C3L1M7</accession>